<reference evidence="2" key="1">
    <citation type="submission" date="2014-06" db="EMBL/GenBank/DDBJ databases">
        <authorList>
            <person name="Winans N.J."/>
            <person name="Newell P.D."/>
            <person name="Douglas A.E."/>
        </authorList>
    </citation>
    <scope>NUCLEOTIDE SEQUENCE [LARGE SCALE GENOMIC DNA]</scope>
    <source>
        <strain evidence="2">DmL_052</strain>
    </source>
</reference>
<proteinExistence type="predicted"/>
<dbReference type="Proteomes" id="UP000194946">
    <property type="component" value="Unassembled WGS sequence"/>
</dbReference>
<protein>
    <submittedName>
        <fullName evidence="1">Uncharacterized protein</fullName>
    </submittedName>
</protein>
<dbReference type="EMBL" id="JOPB01000003">
    <property type="protein sequence ID" value="OUI78826.1"/>
    <property type="molecule type" value="Genomic_DNA"/>
</dbReference>
<organism evidence="1 2">
    <name type="scientific">Commensalibacter intestini</name>
    <dbReference type="NCBI Taxonomy" id="479936"/>
    <lineage>
        <taxon>Bacteria</taxon>
        <taxon>Pseudomonadati</taxon>
        <taxon>Pseudomonadota</taxon>
        <taxon>Alphaproteobacteria</taxon>
        <taxon>Acetobacterales</taxon>
        <taxon>Acetobacteraceae</taxon>
    </lineage>
</organism>
<accession>A0A251ZVX9</accession>
<keyword evidence="2" id="KW-1185">Reference proteome</keyword>
<name>A0A251ZVX9_9PROT</name>
<evidence type="ECO:0000313" key="2">
    <source>
        <dbReference type="Proteomes" id="UP000194946"/>
    </source>
</evidence>
<comment type="caution">
    <text evidence="1">The sequence shown here is derived from an EMBL/GenBank/DDBJ whole genome shotgun (WGS) entry which is preliminary data.</text>
</comment>
<evidence type="ECO:0000313" key="1">
    <source>
        <dbReference type="EMBL" id="OUI78826.1"/>
    </source>
</evidence>
<dbReference type="AlphaFoldDB" id="A0A251ZVX9"/>
<sequence>MQEKNNKILKKIFLFLFLHDLIDIMFLNSSKFDVLNTMFISLLNKNLVSFKPILLIFIQDIIQQ</sequence>
<gene>
    <name evidence="1" type="ORF">HK18_05315</name>
</gene>